<feature type="compositionally biased region" description="Polar residues" evidence="1">
    <location>
        <begin position="48"/>
        <end position="61"/>
    </location>
</feature>
<feature type="region of interest" description="Disordered" evidence="1">
    <location>
        <begin position="1"/>
        <end position="21"/>
    </location>
</feature>
<gene>
    <name evidence="2" type="ORF">PG996_000013</name>
</gene>
<comment type="caution">
    <text evidence="2">The sequence shown here is derived from an EMBL/GenBank/DDBJ whole genome shotgun (WGS) entry which is preliminary data.</text>
</comment>
<keyword evidence="3" id="KW-1185">Reference proteome</keyword>
<reference evidence="2 3" key="1">
    <citation type="submission" date="2023-01" db="EMBL/GenBank/DDBJ databases">
        <title>Analysis of 21 Apiospora genomes using comparative genomics revels a genus with tremendous synthesis potential of carbohydrate active enzymes and secondary metabolites.</title>
        <authorList>
            <person name="Sorensen T."/>
        </authorList>
    </citation>
    <scope>NUCLEOTIDE SEQUENCE [LARGE SCALE GENOMIC DNA]</scope>
    <source>
        <strain evidence="2 3">CBS 83171</strain>
    </source>
</reference>
<evidence type="ECO:0000313" key="3">
    <source>
        <dbReference type="Proteomes" id="UP001446871"/>
    </source>
</evidence>
<evidence type="ECO:0000256" key="1">
    <source>
        <dbReference type="SAM" id="MobiDB-lite"/>
    </source>
</evidence>
<dbReference type="EMBL" id="JAQQWM010000001">
    <property type="protein sequence ID" value="KAK8081232.1"/>
    <property type="molecule type" value="Genomic_DNA"/>
</dbReference>
<name>A0ABR1WDY5_9PEZI</name>
<protein>
    <submittedName>
        <fullName evidence="2">Uncharacterized protein</fullName>
    </submittedName>
</protein>
<proteinExistence type="predicted"/>
<accession>A0ABR1WDY5</accession>
<feature type="compositionally biased region" description="Basic and acidic residues" evidence="1">
    <location>
        <begin position="70"/>
        <end position="80"/>
    </location>
</feature>
<dbReference type="Proteomes" id="UP001446871">
    <property type="component" value="Unassembled WGS sequence"/>
</dbReference>
<organism evidence="2 3">
    <name type="scientific">Apiospora saccharicola</name>
    <dbReference type="NCBI Taxonomy" id="335842"/>
    <lineage>
        <taxon>Eukaryota</taxon>
        <taxon>Fungi</taxon>
        <taxon>Dikarya</taxon>
        <taxon>Ascomycota</taxon>
        <taxon>Pezizomycotina</taxon>
        <taxon>Sordariomycetes</taxon>
        <taxon>Xylariomycetidae</taxon>
        <taxon>Amphisphaeriales</taxon>
        <taxon>Apiosporaceae</taxon>
        <taxon>Apiospora</taxon>
    </lineage>
</organism>
<feature type="region of interest" description="Disordered" evidence="1">
    <location>
        <begin position="35"/>
        <end position="80"/>
    </location>
</feature>
<evidence type="ECO:0000313" key="2">
    <source>
        <dbReference type="EMBL" id="KAK8081232.1"/>
    </source>
</evidence>
<sequence length="80" mass="8699">MAGIEENRGGDAGPAKTLSGWDALDEHIRKLQEKYEKEKRGGNGGGRQNHTTMTATVQDTKAATDMAIKQARDSEKKKSP</sequence>